<keyword evidence="2" id="KW-1185">Reference proteome</keyword>
<organism evidence="1 2">
    <name type="scientific">Trametes sanguinea</name>
    <dbReference type="NCBI Taxonomy" id="158606"/>
    <lineage>
        <taxon>Eukaryota</taxon>
        <taxon>Fungi</taxon>
        <taxon>Dikarya</taxon>
        <taxon>Basidiomycota</taxon>
        <taxon>Agaricomycotina</taxon>
        <taxon>Agaricomycetes</taxon>
        <taxon>Polyporales</taxon>
        <taxon>Polyporaceae</taxon>
        <taxon>Trametes</taxon>
    </lineage>
</organism>
<sequence length="163" mass="17580">MNGPAEPRTRYAISIYRLVVVYPEHDRLVIDSKDRLMTTGPCIMSIWQRLQHRSEPKLGRPAGPASTALDNTVTSSLPSAQARSRTRAPRSPTTAPSTSLPLVRTSSALGSGAPPRASCLPSQLTCPAVSASISRTGGQQHLKHFEAKGRTYAQATPYMITAR</sequence>
<dbReference type="Proteomes" id="UP001144978">
    <property type="component" value="Unassembled WGS sequence"/>
</dbReference>
<protein>
    <submittedName>
        <fullName evidence="1">Uncharacterized protein</fullName>
    </submittedName>
</protein>
<dbReference type="EMBL" id="JANSHE010003159">
    <property type="protein sequence ID" value="KAJ2987375.1"/>
    <property type="molecule type" value="Genomic_DNA"/>
</dbReference>
<name>A0ACC1P8M9_9APHY</name>
<comment type="caution">
    <text evidence="1">The sequence shown here is derived from an EMBL/GenBank/DDBJ whole genome shotgun (WGS) entry which is preliminary data.</text>
</comment>
<evidence type="ECO:0000313" key="2">
    <source>
        <dbReference type="Proteomes" id="UP001144978"/>
    </source>
</evidence>
<accession>A0ACC1P8M9</accession>
<reference evidence="1" key="1">
    <citation type="submission" date="2022-08" db="EMBL/GenBank/DDBJ databases">
        <title>Genome Sequence of Pycnoporus sanguineus.</title>
        <authorList>
            <person name="Buettner E."/>
        </authorList>
    </citation>
    <scope>NUCLEOTIDE SEQUENCE</scope>
    <source>
        <strain evidence="1">CG-C14</strain>
    </source>
</reference>
<evidence type="ECO:0000313" key="1">
    <source>
        <dbReference type="EMBL" id="KAJ2987375.1"/>
    </source>
</evidence>
<gene>
    <name evidence="1" type="ORF">NUW54_g9442</name>
</gene>
<proteinExistence type="predicted"/>